<reference evidence="1" key="1">
    <citation type="submission" date="2023-04" db="EMBL/GenBank/DDBJ databases">
        <title>A chromosome-level genome assembly of the parasitoid wasp Eretmocerus hayati.</title>
        <authorList>
            <person name="Zhong Y."/>
            <person name="Liu S."/>
            <person name="Liu Y."/>
        </authorList>
    </citation>
    <scope>NUCLEOTIDE SEQUENCE</scope>
    <source>
        <strain evidence="1">ZJU_SS_LIU_2023</strain>
    </source>
</reference>
<protein>
    <submittedName>
        <fullName evidence="1">Uncharacterized protein</fullName>
    </submittedName>
</protein>
<accession>A0ACC2NSR0</accession>
<proteinExistence type="predicted"/>
<dbReference type="EMBL" id="CM056743">
    <property type="protein sequence ID" value="KAJ8673906.1"/>
    <property type="molecule type" value="Genomic_DNA"/>
</dbReference>
<name>A0ACC2NSR0_9HYME</name>
<evidence type="ECO:0000313" key="1">
    <source>
        <dbReference type="EMBL" id="KAJ8673906.1"/>
    </source>
</evidence>
<dbReference type="Proteomes" id="UP001239111">
    <property type="component" value="Chromosome 3"/>
</dbReference>
<organism evidence="1 2">
    <name type="scientific">Eretmocerus hayati</name>
    <dbReference type="NCBI Taxonomy" id="131215"/>
    <lineage>
        <taxon>Eukaryota</taxon>
        <taxon>Metazoa</taxon>
        <taxon>Ecdysozoa</taxon>
        <taxon>Arthropoda</taxon>
        <taxon>Hexapoda</taxon>
        <taxon>Insecta</taxon>
        <taxon>Pterygota</taxon>
        <taxon>Neoptera</taxon>
        <taxon>Endopterygota</taxon>
        <taxon>Hymenoptera</taxon>
        <taxon>Apocrita</taxon>
        <taxon>Proctotrupomorpha</taxon>
        <taxon>Chalcidoidea</taxon>
        <taxon>Aphelinidae</taxon>
        <taxon>Aphelininae</taxon>
        <taxon>Eretmocerus</taxon>
    </lineage>
</organism>
<evidence type="ECO:0000313" key="2">
    <source>
        <dbReference type="Proteomes" id="UP001239111"/>
    </source>
</evidence>
<gene>
    <name evidence="1" type="ORF">QAD02_005168</name>
</gene>
<comment type="caution">
    <text evidence="1">The sequence shown here is derived from an EMBL/GenBank/DDBJ whole genome shotgun (WGS) entry which is preliminary data.</text>
</comment>
<sequence length="110" mass="11823">MELEPPSGPAMPLVLGTDTDSESEVRPVAIAPEETIPFATKFVLEGDVEVIRDDSARDVRQVVADAFPKSFTKGELTTCCIIGSRMENPGKMPTKKKPQGLPLNPSVLNA</sequence>
<keyword evidence="2" id="KW-1185">Reference proteome</keyword>